<protein>
    <submittedName>
        <fullName evidence="2">Uncharacterized mitochondrial protein AtMg01250</fullName>
    </submittedName>
</protein>
<gene>
    <name evidence="2" type="ORF">SHERM_17930</name>
</gene>
<dbReference type="InterPro" id="IPR000477">
    <property type="entry name" value="RT_dom"/>
</dbReference>
<feature type="domain" description="Reverse transcriptase" evidence="1">
    <location>
        <begin position="43"/>
        <end position="325"/>
    </location>
</feature>
<dbReference type="PROSITE" id="PS50878">
    <property type="entry name" value="RT_POL"/>
    <property type="match status" value="1"/>
</dbReference>
<sequence>DEVKSALFQMPSDKAPREEGMSSVFYKHFWELIKHDFLAAILSFFQTGMILKYWNHTILSLIPKCLNPESVSQFRLISLCTVIYKVISKVLPLRLKVCLPHCISNHQSAFIEGRQLMDNVIIAQESFHFLNRHSSGPNSFMALKLDLIKSFDRVEWLSVQKIMLQMGFHRDFVKLILICISTASFSLKINGSVSGYVKPGRGIRQGDPLSPYLFLIVAEALTALIFQAVDTGQLKGLKLSRNGPLLTHLLFADDSIFFCRASVDQAAILMTILEKYRLFTGQAVNLNKSAIFFSRNTPQPLQAIICSTLNGITSHRSTRYIGLPLGIGKSKKEVFEYLLNSVRNKLQNWTSKLLSTAGKE</sequence>
<dbReference type="PANTHER" id="PTHR46890">
    <property type="entry name" value="NON-LTR RETROLELEMENT REVERSE TRANSCRIPTASE-LIKE PROTEIN-RELATED"/>
    <property type="match status" value="1"/>
</dbReference>
<name>A0A9N7MUS7_STRHE</name>
<evidence type="ECO:0000313" key="2">
    <source>
        <dbReference type="EMBL" id="CAA0819553.1"/>
    </source>
</evidence>
<evidence type="ECO:0000259" key="1">
    <source>
        <dbReference type="PROSITE" id="PS50878"/>
    </source>
</evidence>
<dbReference type="OrthoDB" id="512555at2759"/>
<dbReference type="PANTHER" id="PTHR46890:SF48">
    <property type="entry name" value="RNA-DIRECTED DNA POLYMERASE"/>
    <property type="match status" value="1"/>
</dbReference>
<feature type="non-terminal residue" evidence="2">
    <location>
        <position position="360"/>
    </location>
</feature>
<dbReference type="SUPFAM" id="SSF56672">
    <property type="entry name" value="DNA/RNA polymerases"/>
    <property type="match status" value="1"/>
</dbReference>
<reference evidence="2" key="1">
    <citation type="submission" date="2019-12" db="EMBL/GenBank/DDBJ databases">
        <authorList>
            <person name="Scholes J."/>
        </authorList>
    </citation>
    <scope>NUCLEOTIDE SEQUENCE</scope>
</reference>
<organism evidence="2 3">
    <name type="scientific">Striga hermonthica</name>
    <name type="common">Purple witchweed</name>
    <name type="synonym">Buchnera hermonthica</name>
    <dbReference type="NCBI Taxonomy" id="68872"/>
    <lineage>
        <taxon>Eukaryota</taxon>
        <taxon>Viridiplantae</taxon>
        <taxon>Streptophyta</taxon>
        <taxon>Embryophyta</taxon>
        <taxon>Tracheophyta</taxon>
        <taxon>Spermatophyta</taxon>
        <taxon>Magnoliopsida</taxon>
        <taxon>eudicotyledons</taxon>
        <taxon>Gunneridae</taxon>
        <taxon>Pentapetalae</taxon>
        <taxon>asterids</taxon>
        <taxon>lamiids</taxon>
        <taxon>Lamiales</taxon>
        <taxon>Orobanchaceae</taxon>
        <taxon>Buchnereae</taxon>
        <taxon>Striga</taxon>
    </lineage>
</organism>
<feature type="non-terminal residue" evidence="2">
    <location>
        <position position="1"/>
    </location>
</feature>
<dbReference type="InterPro" id="IPR043502">
    <property type="entry name" value="DNA/RNA_pol_sf"/>
</dbReference>
<dbReference type="CDD" id="cd01650">
    <property type="entry name" value="RT_nLTR_like"/>
    <property type="match status" value="1"/>
</dbReference>
<comment type="caution">
    <text evidence="2">The sequence shown here is derived from an EMBL/GenBank/DDBJ whole genome shotgun (WGS) entry which is preliminary data.</text>
</comment>
<evidence type="ECO:0000313" key="3">
    <source>
        <dbReference type="Proteomes" id="UP001153555"/>
    </source>
</evidence>
<dbReference type="InterPro" id="IPR052343">
    <property type="entry name" value="Retrotransposon-Effector_Assoc"/>
</dbReference>
<keyword evidence="3" id="KW-1185">Reference proteome</keyword>
<dbReference type="Proteomes" id="UP001153555">
    <property type="component" value="Unassembled WGS sequence"/>
</dbReference>
<dbReference type="EMBL" id="CACSLK010019251">
    <property type="protein sequence ID" value="CAA0819553.1"/>
    <property type="molecule type" value="Genomic_DNA"/>
</dbReference>
<proteinExistence type="predicted"/>
<accession>A0A9N7MUS7</accession>
<dbReference type="Pfam" id="PF00078">
    <property type="entry name" value="RVT_1"/>
    <property type="match status" value="1"/>
</dbReference>
<dbReference type="AlphaFoldDB" id="A0A9N7MUS7"/>